<accession>A0ACD3AEU8</accession>
<organism evidence="1 2">
    <name type="scientific">Pluteus cervinus</name>
    <dbReference type="NCBI Taxonomy" id="181527"/>
    <lineage>
        <taxon>Eukaryota</taxon>
        <taxon>Fungi</taxon>
        <taxon>Dikarya</taxon>
        <taxon>Basidiomycota</taxon>
        <taxon>Agaricomycotina</taxon>
        <taxon>Agaricomycetes</taxon>
        <taxon>Agaricomycetidae</taxon>
        <taxon>Agaricales</taxon>
        <taxon>Pluteineae</taxon>
        <taxon>Pluteaceae</taxon>
        <taxon>Pluteus</taxon>
    </lineage>
</organism>
<evidence type="ECO:0000313" key="2">
    <source>
        <dbReference type="Proteomes" id="UP000308600"/>
    </source>
</evidence>
<dbReference type="EMBL" id="ML208486">
    <property type="protein sequence ID" value="TFK64183.1"/>
    <property type="molecule type" value="Genomic_DNA"/>
</dbReference>
<keyword evidence="2" id="KW-1185">Reference proteome</keyword>
<name>A0ACD3AEU8_9AGAR</name>
<protein>
    <submittedName>
        <fullName evidence="1">Uncharacterized protein</fullName>
    </submittedName>
</protein>
<proteinExistence type="predicted"/>
<dbReference type="Proteomes" id="UP000308600">
    <property type="component" value="Unassembled WGS sequence"/>
</dbReference>
<evidence type="ECO:0000313" key="1">
    <source>
        <dbReference type="EMBL" id="TFK64183.1"/>
    </source>
</evidence>
<gene>
    <name evidence="1" type="ORF">BDN72DRAFT_881667</name>
</gene>
<reference evidence="1 2" key="1">
    <citation type="journal article" date="2019" name="Nat. Ecol. Evol.">
        <title>Megaphylogeny resolves global patterns of mushroom evolution.</title>
        <authorList>
            <person name="Varga T."/>
            <person name="Krizsan K."/>
            <person name="Foldi C."/>
            <person name="Dima B."/>
            <person name="Sanchez-Garcia M."/>
            <person name="Sanchez-Ramirez S."/>
            <person name="Szollosi G.J."/>
            <person name="Szarkandi J.G."/>
            <person name="Papp V."/>
            <person name="Albert L."/>
            <person name="Andreopoulos W."/>
            <person name="Angelini C."/>
            <person name="Antonin V."/>
            <person name="Barry K.W."/>
            <person name="Bougher N.L."/>
            <person name="Buchanan P."/>
            <person name="Buyck B."/>
            <person name="Bense V."/>
            <person name="Catcheside P."/>
            <person name="Chovatia M."/>
            <person name="Cooper J."/>
            <person name="Damon W."/>
            <person name="Desjardin D."/>
            <person name="Finy P."/>
            <person name="Geml J."/>
            <person name="Haridas S."/>
            <person name="Hughes K."/>
            <person name="Justo A."/>
            <person name="Karasinski D."/>
            <person name="Kautmanova I."/>
            <person name="Kiss B."/>
            <person name="Kocsube S."/>
            <person name="Kotiranta H."/>
            <person name="LaButti K.M."/>
            <person name="Lechner B.E."/>
            <person name="Liimatainen K."/>
            <person name="Lipzen A."/>
            <person name="Lukacs Z."/>
            <person name="Mihaltcheva S."/>
            <person name="Morgado L.N."/>
            <person name="Niskanen T."/>
            <person name="Noordeloos M.E."/>
            <person name="Ohm R.A."/>
            <person name="Ortiz-Santana B."/>
            <person name="Ovrebo C."/>
            <person name="Racz N."/>
            <person name="Riley R."/>
            <person name="Savchenko A."/>
            <person name="Shiryaev A."/>
            <person name="Soop K."/>
            <person name="Spirin V."/>
            <person name="Szebenyi C."/>
            <person name="Tomsovsky M."/>
            <person name="Tulloss R.E."/>
            <person name="Uehling J."/>
            <person name="Grigoriev I.V."/>
            <person name="Vagvolgyi C."/>
            <person name="Papp T."/>
            <person name="Martin F.M."/>
            <person name="Miettinen O."/>
            <person name="Hibbett D.S."/>
            <person name="Nagy L.G."/>
        </authorList>
    </citation>
    <scope>NUCLEOTIDE SEQUENCE [LARGE SCALE GENOMIC DNA]</scope>
    <source>
        <strain evidence="1 2">NL-1719</strain>
    </source>
</reference>
<sequence>MTIPSHDMRRWEGEPVRCDSALHFGDAGYFQWKSSRRRRLGFVRRIQVNSGRAVVVRWRETGMIDTQRLCVMGYMCNKNCKENGGSGNRYFRSASGGLRFIRIRAAIDSFRMSLGSSRNSLRVYGKVVAIPSRVLRGSEDSKEGRNLLATPAGAINTPGIGDRIEGVK</sequence>